<evidence type="ECO:0000256" key="1">
    <source>
        <dbReference type="ARBA" id="ARBA00009670"/>
    </source>
</evidence>
<name>A0ABN1RWP1_9ACTN</name>
<reference evidence="3 4" key="1">
    <citation type="journal article" date="2019" name="Int. J. Syst. Evol. Microbiol.">
        <title>The Global Catalogue of Microorganisms (GCM) 10K type strain sequencing project: providing services to taxonomists for standard genome sequencing and annotation.</title>
        <authorList>
            <consortium name="The Broad Institute Genomics Platform"/>
            <consortium name="The Broad Institute Genome Sequencing Center for Infectious Disease"/>
            <person name="Wu L."/>
            <person name="Ma J."/>
        </authorList>
    </citation>
    <scope>NUCLEOTIDE SEQUENCE [LARGE SCALE GENOMIC DNA]</scope>
    <source>
        <strain evidence="3 4">JCM 10696</strain>
    </source>
</reference>
<evidence type="ECO:0000313" key="4">
    <source>
        <dbReference type="Proteomes" id="UP001500665"/>
    </source>
</evidence>
<evidence type="ECO:0000313" key="3">
    <source>
        <dbReference type="EMBL" id="GAA0966488.1"/>
    </source>
</evidence>
<dbReference type="InterPro" id="IPR004147">
    <property type="entry name" value="ABC1_dom"/>
</dbReference>
<organism evidence="3 4">
    <name type="scientific">Actinocorallia libanotica</name>
    <dbReference type="NCBI Taxonomy" id="46162"/>
    <lineage>
        <taxon>Bacteria</taxon>
        <taxon>Bacillati</taxon>
        <taxon>Actinomycetota</taxon>
        <taxon>Actinomycetes</taxon>
        <taxon>Streptosporangiales</taxon>
        <taxon>Thermomonosporaceae</taxon>
        <taxon>Actinocorallia</taxon>
    </lineage>
</organism>
<dbReference type="EMBL" id="BAAAHH010000044">
    <property type="protein sequence ID" value="GAA0966488.1"/>
    <property type="molecule type" value="Genomic_DNA"/>
</dbReference>
<sequence>MAAETPAPGLVAAARTSVWVSGQPGLASEVERWARARRFRDAALDERARAWASPGPPSLTRLARHALVLPAGQALWAVRRLPGALLDGLLYRDPPEELLRTVAAGWLRDHFEALGPSGAEIARLVEQSEGIAPGFLVDRLRKEPLVPQPIPAAEVWRLLGRAFPGQVREVADEPFTVSLLSQLHPATLSDGRRVLFRVARPGVRDDLLRDLRLAATLLSPAELVPQLRSVRPLPVLRSTARQAIEHTDLRNDALNTVELGMLLEERGVKGLTLLRPFPEFASEQALAFEFPEGAVPLDEGLDRAAAKAALPGLLTLVIESALADGVFHADLRPEHLLVLPDGSLALAGCSAVGRLGRPVRLAFLDYVTALFSGDFAGQVDALARLGAVPETADRAVRDALEEDLRAAPELTPLRLMRHGEEAGPVLRDIAVRHGLRIPPELLQWLRALLTYRALTRHLVSDMPFVQALLPLLPRLAEINRRLRQDTVV</sequence>
<feature type="domain" description="ABC1 atypical kinase-like" evidence="2">
    <location>
        <begin position="168"/>
        <end position="376"/>
    </location>
</feature>
<dbReference type="InterPro" id="IPR011009">
    <property type="entry name" value="Kinase-like_dom_sf"/>
</dbReference>
<evidence type="ECO:0000259" key="2">
    <source>
        <dbReference type="Pfam" id="PF03109"/>
    </source>
</evidence>
<protein>
    <submittedName>
        <fullName evidence="3">2-polyprenylphenol 6-hydroxylase</fullName>
    </submittedName>
</protein>
<dbReference type="SUPFAM" id="SSF56112">
    <property type="entry name" value="Protein kinase-like (PK-like)"/>
    <property type="match status" value="1"/>
</dbReference>
<comment type="similarity">
    <text evidence="1">Belongs to the protein kinase superfamily. ADCK protein kinase family.</text>
</comment>
<dbReference type="Proteomes" id="UP001500665">
    <property type="component" value="Unassembled WGS sequence"/>
</dbReference>
<accession>A0ABN1RWP1</accession>
<proteinExistence type="inferred from homology"/>
<dbReference type="Pfam" id="PF03109">
    <property type="entry name" value="ABC1"/>
    <property type="match status" value="1"/>
</dbReference>
<dbReference type="RefSeq" id="WP_344246113.1">
    <property type="nucleotide sequence ID" value="NZ_BAAAHH010000044.1"/>
</dbReference>
<gene>
    <name evidence="3" type="primary">ubiB</name>
    <name evidence="3" type="ORF">GCM10009550_68880</name>
</gene>
<dbReference type="InterPro" id="IPR050154">
    <property type="entry name" value="UbiB_kinase"/>
</dbReference>
<comment type="caution">
    <text evidence="3">The sequence shown here is derived from an EMBL/GenBank/DDBJ whole genome shotgun (WGS) entry which is preliminary data.</text>
</comment>
<dbReference type="PANTHER" id="PTHR10566">
    <property type="entry name" value="CHAPERONE-ACTIVITY OF BC1 COMPLEX CABC1 -RELATED"/>
    <property type="match status" value="1"/>
</dbReference>
<keyword evidence="4" id="KW-1185">Reference proteome</keyword>
<dbReference type="PANTHER" id="PTHR10566:SF113">
    <property type="entry name" value="PROTEIN ACTIVITY OF BC1 COMPLEX KINASE 7, CHLOROPLASTIC"/>
    <property type="match status" value="1"/>
</dbReference>